<dbReference type="RefSeq" id="WP_008045286.1">
    <property type="nucleotide sequence ID" value="NZ_CH724152.1"/>
</dbReference>
<feature type="chain" id="PRO_5002665259" evidence="8">
    <location>
        <begin position="22"/>
        <end position="437"/>
    </location>
</feature>
<keyword evidence="6" id="KW-0472">Membrane</keyword>
<dbReference type="SUPFAM" id="SSF56954">
    <property type="entry name" value="Outer membrane efflux proteins (OEP)"/>
    <property type="match status" value="1"/>
</dbReference>
<dbReference type="InterPro" id="IPR051906">
    <property type="entry name" value="TolC-like"/>
</dbReference>
<evidence type="ECO:0000256" key="1">
    <source>
        <dbReference type="ARBA" id="ARBA00004442"/>
    </source>
</evidence>
<keyword evidence="7" id="KW-0998">Cell outer membrane</keyword>
<dbReference type="Gene3D" id="1.20.1600.10">
    <property type="entry name" value="Outer membrane efflux proteins (OEP)"/>
    <property type="match status" value="1"/>
</dbReference>
<dbReference type="PANTHER" id="PTHR30026">
    <property type="entry name" value="OUTER MEMBRANE PROTEIN TOLC"/>
    <property type="match status" value="1"/>
</dbReference>
<dbReference type="GO" id="GO:0015562">
    <property type="term" value="F:efflux transmembrane transporter activity"/>
    <property type="evidence" value="ECO:0007669"/>
    <property type="project" value="InterPro"/>
</dbReference>
<dbReference type="AlphaFoldDB" id="A4BF84"/>
<evidence type="ECO:0000256" key="6">
    <source>
        <dbReference type="ARBA" id="ARBA00023136"/>
    </source>
</evidence>
<keyword evidence="5" id="KW-0812">Transmembrane</keyword>
<gene>
    <name evidence="9" type="ORF">MED297_06938</name>
</gene>
<dbReference type="InterPro" id="IPR003423">
    <property type="entry name" value="OMP_efflux"/>
</dbReference>
<comment type="subcellular location">
    <subcellularLocation>
        <location evidence="1">Cell outer membrane</location>
    </subcellularLocation>
</comment>
<dbReference type="GO" id="GO:1990281">
    <property type="term" value="C:efflux pump complex"/>
    <property type="evidence" value="ECO:0007669"/>
    <property type="project" value="TreeGrafter"/>
</dbReference>
<organism evidence="9 10">
    <name type="scientific">Reinekea blandensis MED297</name>
    <dbReference type="NCBI Taxonomy" id="314283"/>
    <lineage>
        <taxon>Bacteria</taxon>
        <taxon>Pseudomonadati</taxon>
        <taxon>Pseudomonadota</taxon>
        <taxon>Gammaproteobacteria</taxon>
        <taxon>Oceanospirillales</taxon>
        <taxon>Saccharospirillaceae</taxon>
        <taxon>Reinekea</taxon>
    </lineage>
</organism>
<keyword evidence="8" id="KW-0732">Signal</keyword>
<name>A4BF84_9GAMM</name>
<proteinExistence type="inferred from homology"/>
<dbReference type="Pfam" id="PF02321">
    <property type="entry name" value="OEP"/>
    <property type="match status" value="2"/>
</dbReference>
<protein>
    <submittedName>
        <fullName evidence="9">Type I secretion outer membrane protein</fullName>
    </submittedName>
</protein>
<dbReference type="GO" id="GO:0009279">
    <property type="term" value="C:cell outer membrane"/>
    <property type="evidence" value="ECO:0007669"/>
    <property type="project" value="UniProtKB-SubCell"/>
</dbReference>
<evidence type="ECO:0000256" key="7">
    <source>
        <dbReference type="ARBA" id="ARBA00023237"/>
    </source>
</evidence>
<dbReference type="PANTHER" id="PTHR30026:SF5">
    <property type="entry name" value="ABC-TYPE EFFLUX SYSTEM SECRETIN COMPONENT"/>
    <property type="match status" value="1"/>
</dbReference>
<evidence type="ECO:0000313" key="9">
    <source>
        <dbReference type="EMBL" id="EAR09197.1"/>
    </source>
</evidence>
<accession>A4BF84</accession>
<dbReference type="HOGENOM" id="CLU_012817_9_1_6"/>
<evidence type="ECO:0000256" key="3">
    <source>
        <dbReference type="ARBA" id="ARBA00022448"/>
    </source>
</evidence>
<keyword evidence="3" id="KW-0813">Transport</keyword>
<evidence type="ECO:0000256" key="2">
    <source>
        <dbReference type="ARBA" id="ARBA00007613"/>
    </source>
</evidence>
<dbReference type="Proteomes" id="UP000005953">
    <property type="component" value="Unassembled WGS sequence"/>
</dbReference>
<reference evidence="9 10" key="1">
    <citation type="submission" date="2006-02" db="EMBL/GenBank/DDBJ databases">
        <authorList>
            <person name="Pinhassi J."/>
            <person name="Pedros-Alio C."/>
            <person name="Ferriera S."/>
            <person name="Johnson J."/>
            <person name="Kravitz S."/>
            <person name="Halpern A."/>
            <person name="Remington K."/>
            <person name="Beeson K."/>
            <person name="Tran B."/>
            <person name="Rogers Y.-H."/>
            <person name="Friedman R."/>
            <person name="Venter J.C."/>
        </authorList>
    </citation>
    <scope>NUCLEOTIDE SEQUENCE [LARGE SCALE GENOMIC DNA]</scope>
    <source>
        <strain evidence="9 10">MED297</strain>
    </source>
</reference>
<comment type="similarity">
    <text evidence="2">Belongs to the outer membrane factor (OMF) (TC 1.B.17) family.</text>
</comment>
<keyword evidence="10" id="KW-1185">Reference proteome</keyword>
<dbReference type="OrthoDB" id="5780445at2"/>
<feature type="signal peptide" evidence="8">
    <location>
        <begin position="1"/>
        <end position="21"/>
    </location>
</feature>
<keyword evidence="4" id="KW-1134">Transmembrane beta strand</keyword>
<evidence type="ECO:0000256" key="4">
    <source>
        <dbReference type="ARBA" id="ARBA00022452"/>
    </source>
</evidence>
<evidence type="ECO:0000256" key="8">
    <source>
        <dbReference type="SAM" id="SignalP"/>
    </source>
</evidence>
<dbReference type="STRING" id="314283.MED297_06938"/>
<evidence type="ECO:0000256" key="5">
    <source>
        <dbReference type="ARBA" id="ARBA00022692"/>
    </source>
</evidence>
<evidence type="ECO:0000313" key="10">
    <source>
        <dbReference type="Proteomes" id="UP000005953"/>
    </source>
</evidence>
<sequence>MKHSLLPLLLLSVGLSSPLYANSEIENTWQQLLTEHAGLAAEQQTLTAREADLSVARGRRLPSISLTSQWNLMDDELGVWFDTSTLMPGGGPVYFPVQEESFWDTELTATLPLFTGGKISAGIDAKQAEIRLQQAKVAQSQQSLFVRYVERYLQVTLAKQNRDIRKLALDSLESQLARAIRMQQEGTIAYTERLQAEVERDKARREWRAAVSNYELAAQAYQSMFANAPALPVEPMRFQPYTTLDAADLTQQTLVTHPGLQQVNAKHDLADAAVKASRADLLPTVGLFAKTELATDDLTQLDPEWTAGVRLSWHLFGNGNRWQAIQSQHANQRAAELTGQQLERDLTVGVQKQLTAISQAIEAIEALDSSVKLAEENLRLQSAAFNQGVATSLDKIDAQLLLTGLQLEQQRALYDYYVAVAQLTAMTGNVDSFFQLF</sequence>
<comment type="caution">
    <text evidence="9">The sequence shown here is derived from an EMBL/GenBank/DDBJ whole genome shotgun (WGS) entry which is preliminary data.</text>
</comment>
<dbReference type="EMBL" id="AAOE01000012">
    <property type="protein sequence ID" value="EAR09197.1"/>
    <property type="molecule type" value="Genomic_DNA"/>
</dbReference>
<dbReference type="GO" id="GO:0015288">
    <property type="term" value="F:porin activity"/>
    <property type="evidence" value="ECO:0007669"/>
    <property type="project" value="TreeGrafter"/>
</dbReference>